<name>A0A833VID1_9POAL</name>
<dbReference type="PANTHER" id="PTHR33107:SF5">
    <property type="entry name" value="KUNITZ TRYPSIN INHIBITOR 5"/>
    <property type="match status" value="1"/>
</dbReference>
<evidence type="ECO:0000256" key="1">
    <source>
        <dbReference type="SAM" id="SignalP"/>
    </source>
</evidence>
<feature type="chain" id="PRO_5033040812" evidence="1">
    <location>
        <begin position="24"/>
        <end position="202"/>
    </location>
</feature>
<accession>A0A833VID1</accession>
<dbReference type="AlphaFoldDB" id="A0A833VID1"/>
<dbReference type="CDD" id="cd23375">
    <property type="entry name" value="beta-trefoil_STI_VvMLP-like"/>
    <property type="match status" value="1"/>
</dbReference>
<dbReference type="EMBL" id="SWLB01000001">
    <property type="protein sequence ID" value="KAF3341922.1"/>
    <property type="molecule type" value="Genomic_DNA"/>
</dbReference>
<dbReference type="InterPro" id="IPR011065">
    <property type="entry name" value="Kunitz_inhibitor_STI-like_sf"/>
</dbReference>
<keyword evidence="1" id="KW-0732">Signal</keyword>
<dbReference type="Pfam" id="PF00197">
    <property type="entry name" value="Kunitz_legume"/>
    <property type="match status" value="1"/>
</dbReference>
<sequence length="202" mass="22604">MKFQLFSISLLVTLLFFSLTSNAQIVSDTDGDILIATNRYYILPVIRGRGGGLAITQHNDQLCPYYVAQKNNELEKGLPLIFHPKNSKELAVRLSTDINIEFEAITTCIMSLTWQLGDVEGGKRYVTTGGVNGNPGKETLSNWFKIEKWENEDNYYKLVFCPTVCDTCRPVCGDLGVFYEGEKRLLGLNGGPFPVMFKKADS</sequence>
<dbReference type="InterPro" id="IPR002160">
    <property type="entry name" value="Prot_inh_Kunz-lg"/>
</dbReference>
<dbReference type="Proteomes" id="UP000623129">
    <property type="component" value="Unassembled WGS sequence"/>
</dbReference>
<evidence type="ECO:0000313" key="3">
    <source>
        <dbReference type="Proteomes" id="UP000623129"/>
    </source>
</evidence>
<protein>
    <submittedName>
        <fullName evidence="2">Miraculin</fullName>
    </submittedName>
</protein>
<dbReference type="PRINTS" id="PR00291">
    <property type="entry name" value="KUNITZINHBTR"/>
</dbReference>
<comment type="caution">
    <text evidence="2">The sequence shown here is derived from an EMBL/GenBank/DDBJ whole genome shotgun (WGS) entry which is preliminary data.</text>
</comment>
<dbReference type="PROSITE" id="PS00283">
    <property type="entry name" value="SOYBEAN_KUNITZ"/>
    <property type="match status" value="1"/>
</dbReference>
<dbReference type="GO" id="GO:0004866">
    <property type="term" value="F:endopeptidase inhibitor activity"/>
    <property type="evidence" value="ECO:0007669"/>
    <property type="project" value="InterPro"/>
</dbReference>
<organism evidence="2 3">
    <name type="scientific">Carex littledalei</name>
    <dbReference type="NCBI Taxonomy" id="544730"/>
    <lineage>
        <taxon>Eukaryota</taxon>
        <taxon>Viridiplantae</taxon>
        <taxon>Streptophyta</taxon>
        <taxon>Embryophyta</taxon>
        <taxon>Tracheophyta</taxon>
        <taxon>Spermatophyta</taxon>
        <taxon>Magnoliopsida</taxon>
        <taxon>Liliopsida</taxon>
        <taxon>Poales</taxon>
        <taxon>Cyperaceae</taxon>
        <taxon>Cyperoideae</taxon>
        <taxon>Cariceae</taxon>
        <taxon>Carex</taxon>
        <taxon>Carex subgen. Euthyceras</taxon>
    </lineage>
</organism>
<dbReference type="OrthoDB" id="1918435at2759"/>
<feature type="signal peptide" evidence="1">
    <location>
        <begin position="1"/>
        <end position="23"/>
    </location>
</feature>
<keyword evidence="3" id="KW-1185">Reference proteome</keyword>
<dbReference type="SMART" id="SM00452">
    <property type="entry name" value="STI"/>
    <property type="match status" value="1"/>
</dbReference>
<reference evidence="2" key="1">
    <citation type="submission" date="2020-01" db="EMBL/GenBank/DDBJ databases">
        <title>Genome sequence of Kobresia littledalei, the first chromosome-level genome in the family Cyperaceae.</title>
        <authorList>
            <person name="Qu G."/>
        </authorList>
    </citation>
    <scope>NUCLEOTIDE SEQUENCE</scope>
    <source>
        <strain evidence="2">C.B.Clarke</strain>
        <tissue evidence="2">Leaf</tissue>
    </source>
</reference>
<proteinExistence type="predicted"/>
<gene>
    <name evidence="2" type="ORF">FCM35_KLT00560</name>
</gene>
<dbReference type="PANTHER" id="PTHR33107">
    <property type="entry name" value="KUNITZ TRYPSIN INHIBITOR 2"/>
    <property type="match status" value="1"/>
</dbReference>
<dbReference type="SUPFAM" id="SSF50386">
    <property type="entry name" value="STI-like"/>
    <property type="match status" value="1"/>
</dbReference>
<dbReference type="Gene3D" id="2.80.10.50">
    <property type="match status" value="1"/>
</dbReference>
<evidence type="ECO:0000313" key="2">
    <source>
        <dbReference type="EMBL" id="KAF3341922.1"/>
    </source>
</evidence>